<keyword evidence="3" id="KW-0378">Hydrolase</keyword>
<keyword evidence="1" id="KW-1133">Transmembrane helix</keyword>
<gene>
    <name evidence="3" type="ORF">ACFQ1G_14510</name>
</gene>
<evidence type="ECO:0000313" key="4">
    <source>
        <dbReference type="Proteomes" id="UP001597100"/>
    </source>
</evidence>
<dbReference type="Proteomes" id="UP001597100">
    <property type="component" value="Unassembled WGS sequence"/>
</dbReference>
<name>A0ABW3IIR9_9FLAO</name>
<comment type="caution">
    <text evidence="3">The sequence shown here is derived from an EMBL/GenBank/DDBJ whole genome shotgun (WGS) entry which is preliminary data.</text>
</comment>
<protein>
    <submittedName>
        <fullName evidence="3">CPBP family intramembrane glutamic endopeptidase</fullName>
        <ecNumber evidence="3">3.4.-.-</ecNumber>
    </submittedName>
</protein>
<dbReference type="GO" id="GO:0016787">
    <property type="term" value="F:hydrolase activity"/>
    <property type="evidence" value="ECO:0007669"/>
    <property type="project" value="UniProtKB-KW"/>
</dbReference>
<feature type="transmembrane region" description="Helical" evidence="1">
    <location>
        <begin position="222"/>
        <end position="241"/>
    </location>
</feature>
<feature type="transmembrane region" description="Helical" evidence="1">
    <location>
        <begin position="51"/>
        <end position="72"/>
    </location>
</feature>
<sequence length="243" mass="27579">MKNFISRRIAPQEYNINQKTTLGLSLWLLLAVNFTLNYLSHTYYAEEILEITSPGFWLFWLNSIFLFAIVTFTKRAIPWSWKDLGLGRPSSWWKPVLTSVLTFGALVLFSVFVRPVIIETFGAHQNISYLETLKGNLPRLIQMLITVWVGAAFLEELVFRAYIIKSMEILLGNSFLTTTFSILVSAVFFAGIHAYQGLTGLLITGSLGIIFGIVYVLNGRRIWPLIFVHGLVDTIMLIGIYNS</sequence>
<accession>A0ABW3IIR9</accession>
<dbReference type="Pfam" id="PF02517">
    <property type="entry name" value="Rce1-like"/>
    <property type="match status" value="1"/>
</dbReference>
<keyword evidence="1" id="KW-0812">Transmembrane</keyword>
<proteinExistence type="predicted"/>
<dbReference type="EMBL" id="JBHTJP010000035">
    <property type="protein sequence ID" value="MFD0978007.1"/>
    <property type="molecule type" value="Genomic_DNA"/>
</dbReference>
<dbReference type="EC" id="3.4.-.-" evidence="3"/>
<dbReference type="InterPro" id="IPR003675">
    <property type="entry name" value="Rce1/LyrA-like_dom"/>
</dbReference>
<feature type="transmembrane region" description="Helical" evidence="1">
    <location>
        <begin position="198"/>
        <end position="217"/>
    </location>
</feature>
<feature type="transmembrane region" description="Helical" evidence="1">
    <location>
        <begin position="92"/>
        <end position="117"/>
    </location>
</feature>
<evidence type="ECO:0000259" key="2">
    <source>
        <dbReference type="Pfam" id="PF02517"/>
    </source>
</evidence>
<reference evidence="4" key="1">
    <citation type="journal article" date="2019" name="Int. J. Syst. Evol. Microbiol.">
        <title>The Global Catalogue of Microorganisms (GCM) 10K type strain sequencing project: providing services to taxonomists for standard genome sequencing and annotation.</title>
        <authorList>
            <consortium name="The Broad Institute Genomics Platform"/>
            <consortium name="The Broad Institute Genome Sequencing Center for Infectious Disease"/>
            <person name="Wu L."/>
            <person name="Ma J."/>
        </authorList>
    </citation>
    <scope>NUCLEOTIDE SEQUENCE [LARGE SCALE GENOMIC DNA]</scope>
    <source>
        <strain evidence="4">CCUG 60898</strain>
    </source>
</reference>
<feature type="domain" description="CAAX prenyl protease 2/Lysostaphin resistance protein A-like" evidence="2">
    <location>
        <begin position="140"/>
        <end position="234"/>
    </location>
</feature>
<feature type="transmembrane region" description="Helical" evidence="1">
    <location>
        <begin position="170"/>
        <end position="192"/>
    </location>
</feature>
<evidence type="ECO:0000313" key="3">
    <source>
        <dbReference type="EMBL" id="MFD0978007.1"/>
    </source>
</evidence>
<evidence type="ECO:0000256" key="1">
    <source>
        <dbReference type="SAM" id="Phobius"/>
    </source>
</evidence>
<organism evidence="3 4">
    <name type="scientific">Salinimicrobium gaetbulicola</name>
    <dbReference type="NCBI Taxonomy" id="999702"/>
    <lineage>
        <taxon>Bacteria</taxon>
        <taxon>Pseudomonadati</taxon>
        <taxon>Bacteroidota</taxon>
        <taxon>Flavobacteriia</taxon>
        <taxon>Flavobacteriales</taxon>
        <taxon>Flavobacteriaceae</taxon>
        <taxon>Salinimicrobium</taxon>
    </lineage>
</organism>
<keyword evidence="4" id="KW-1185">Reference proteome</keyword>
<keyword evidence="1" id="KW-0472">Membrane</keyword>
<dbReference type="RefSeq" id="WP_380740763.1">
    <property type="nucleotide sequence ID" value="NZ_JBHTJP010000035.1"/>
</dbReference>
<feature type="transmembrane region" description="Helical" evidence="1">
    <location>
        <begin position="21"/>
        <end position="39"/>
    </location>
</feature>
<feature type="transmembrane region" description="Helical" evidence="1">
    <location>
        <begin position="137"/>
        <end position="158"/>
    </location>
</feature>